<dbReference type="AlphaFoldDB" id="A0A939IXD6"/>
<keyword evidence="1" id="KW-0472">Membrane</keyword>
<keyword evidence="1" id="KW-1133">Transmembrane helix</keyword>
<evidence type="ECO:0000256" key="1">
    <source>
        <dbReference type="SAM" id="Phobius"/>
    </source>
</evidence>
<keyword evidence="1" id="KW-0812">Transmembrane</keyword>
<name>A0A939IXD6_9CORY</name>
<dbReference type="EMBL" id="JAFLEQ010000011">
    <property type="protein sequence ID" value="MBN9644360.1"/>
    <property type="molecule type" value="Genomic_DNA"/>
</dbReference>
<dbReference type="Proteomes" id="UP000664332">
    <property type="component" value="Unassembled WGS sequence"/>
</dbReference>
<proteinExistence type="predicted"/>
<sequence>MAGVVSIGIGFFLFMGSFLSYYYKKPQKLTWTLFGVAIMFLTVIPVFLAVFAASTPPAP</sequence>
<gene>
    <name evidence="2" type="ORF">JZY06_07020</name>
</gene>
<reference evidence="2" key="1">
    <citation type="submission" date="2021-03" db="EMBL/GenBank/DDBJ databases">
        <authorList>
            <person name="Sun Q."/>
        </authorList>
    </citation>
    <scope>NUCLEOTIDE SEQUENCE</scope>
    <source>
        <strain evidence="2">CCM 8862</strain>
    </source>
</reference>
<evidence type="ECO:0000313" key="2">
    <source>
        <dbReference type="EMBL" id="MBN9644360.1"/>
    </source>
</evidence>
<evidence type="ECO:0000313" key="3">
    <source>
        <dbReference type="Proteomes" id="UP000664332"/>
    </source>
</evidence>
<feature type="transmembrane region" description="Helical" evidence="1">
    <location>
        <begin position="30"/>
        <end position="53"/>
    </location>
</feature>
<accession>A0A939IXD6</accession>
<comment type="caution">
    <text evidence="2">The sequence shown here is derived from an EMBL/GenBank/DDBJ whole genome shotgun (WGS) entry which is preliminary data.</text>
</comment>
<protein>
    <submittedName>
        <fullName evidence="2">Uncharacterized protein</fullName>
    </submittedName>
</protein>
<organism evidence="2 3">
    <name type="scientific">Corynebacterium mendelii</name>
    <dbReference type="NCBI Taxonomy" id="2765362"/>
    <lineage>
        <taxon>Bacteria</taxon>
        <taxon>Bacillati</taxon>
        <taxon>Actinomycetota</taxon>
        <taxon>Actinomycetes</taxon>
        <taxon>Mycobacteriales</taxon>
        <taxon>Corynebacteriaceae</taxon>
        <taxon>Corynebacterium</taxon>
    </lineage>
</organism>
<feature type="transmembrane region" description="Helical" evidence="1">
    <location>
        <begin position="6"/>
        <end position="23"/>
    </location>
</feature>
<keyword evidence="3" id="KW-1185">Reference proteome</keyword>